<dbReference type="Gene3D" id="3.40.50.150">
    <property type="entry name" value="Vaccinia Virus protein VP39"/>
    <property type="match status" value="1"/>
</dbReference>
<dbReference type="EMBL" id="BAAAHE010000055">
    <property type="protein sequence ID" value="GAA0637909.1"/>
    <property type="molecule type" value="Genomic_DNA"/>
</dbReference>
<dbReference type="SUPFAM" id="SSF53335">
    <property type="entry name" value="S-adenosyl-L-methionine-dependent methyltransferases"/>
    <property type="match status" value="1"/>
</dbReference>
<organism evidence="3 4">
    <name type="scientific">Sporichthya brevicatena</name>
    <dbReference type="NCBI Taxonomy" id="171442"/>
    <lineage>
        <taxon>Bacteria</taxon>
        <taxon>Bacillati</taxon>
        <taxon>Actinomycetota</taxon>
        <taxon>Actinomycetes</taxon>
        <taxon>Sporichthyales</taxon>
        <taxon>Sporichthyaceae</taxon>
        <taxon>Sporichthya</taxon>
    </lineage>
</organism>
<evidence type="ECO:0000256" key="1">
    <source>
        <dbReference type="ARBA" id="ARBA00022679"/>
    </source>
</evidence>
<dbReference type="InterPro" id="IPR041698">
    <property type="entry name" value="Methyltransf_25"/>
</dbReference>
<feature type="domain" description="Methyltransferase" evidence="2">
    <location>
        <begin position="45"/>
        <end position="136"/>
    </location>
</feature>
<evidence type="ECO:0000259" key="2">
    <source>
        <dbReference type="Pfam" id="PF13649"/>
    </source>
</evidence>
<dbReference type="RefSeq" id="WP_344609606.1">
    <property type="nucleotide sequence ID" value="NZ_BAAAHE010000055.1"/>
</dbReference>
<accession>A0ABN1HDG6</accession>
<keyword evidence="1" id="KW-0808">Transferase</keyword>
<dbReference type="GO" id="GO:0008168">
    <property type="term" value="F:methyltransferase activity"/>
    <property type="evidence" value="ECO:0007669"/>
    <property type="project" value="UniProtKB-KW"/>
</dbReference>
<dbReference type="InterPro" id="IPR029063">
    <property type="entry name" value="SAM-dependent_MTases_sf"/>
</dbReference>
<keyword evidence="4" id="KW-1185">Reference proteome</keyword>
<dbReference type="Pfam" id="PF13649">
    <property type="entry name" value="Methyltransf_25"/>
    <property type="match status" value="1"/>
</dbReference>
<evidence type="ECO:0000313" key="3">
    <source>
        <dbReference type="EMBL" id="GAA0637909.1"/>
    </source>
</evidence>
<reference evidence="3 4" key="1">
    <citation type="journal article" date="2019" name="Int. J. Syst. Evol. Microbiol.">
        <title>The Global Catalogue of Microorganisms (GCM) 10K type strain sequencing project: providing services to taxonomists for standard genome sequencing and annotation.</title>
        <authorList>
            <consortium name="The Broad Institute Genomics Platform"/>
            <consortium name="The Broad Institute Genome Sequencing Center for Infectious Disease"/>
            <person name="Wu L."/>
            <person name="Ma J."/>
        </authorList>
    </citation>
    <scope>NUCLEOTIDE SEQUENCE [LARGE SCALE GENOMIC DNA]</scope>
    <source>
        <strain evidence="3 4">JCM 10671</strain>
    </source>
</reference>
<dbReference type="CDD" id="cd02440">
    <property type="entry name" value="AdoMet_MTases"/>
    <property type="match status" value="1"/>
</dbReference>
<comment type="caution">
    <text evidence="3">The sequence shown here is derived from an EMBL/GenBank/DDBJ whole genome shotgun (WGS) entry which is preliminary data.</text>
</comment>
<dbReference type="PANTHER" id="PTHR43861">
    <property type="entry name" value="TRANS-ACONITATE 2-METHYLTRANSFERASE-RELATED"/>
    <property type="match status" value="1"/>
</dbReference>
<sequence>MTTHTFDEQYWERHWTPGAASVMGTAPPHPYLAIELAGLPPGTALDAGCGAGAEAIWLAERGWQVTAADIAAAALSRAAERATAAGVDGRVDWVQADLSTWEPSAAFDLVLTNYAHPAIPQLAFYDRIAAWVAPGGTLLIVGHLDGHGHGHGHNGEEPPPEATVTAASITARLDPGVWEVVTAVETERTVARPDGSTKRLADVVVRARRRGTD</sequence>
<proteinExistence type="predicted"/>
<dbReference type="Proteomes" id="UP001500957">
    <property type="component" value="Unassembled WGS sequence"/>
</dbReference>
<dbReference type="GO" id="GO:0032259">
    <property type="term" value="P:methylation"/>
    <property type="evidence" value="ECO:0007669"/>
    <property type="project" value="UniProtKB-KW"/>
</dbReference>
<keyword evidence="3" id="KW-0489">Methyltransferase</keyword>
<protein>
    <submittedName>
        <fullName evidence="3">Class I SAM-dependent methyltransferase</fullName>
    </submittedName>
</protein>
<name>A0ABN1HDG6_9ACTN</name>
<gene>
    <name evidence="3" type="ORF">GCM10009547_47890</name>
</gene>
<evidence type="ECO:0000313" key="4">
    <source>
        <dbReference type="Proteomes" id="UP001500957"/>
    </source>
</evidence>